<dbReference type="GO" id="GO:0008478">
    <property type="term" value="F:pyridoxal kinase activity"/>
    <property type="evidence" value="ECO:0007669"/>
    <property type="project" value="UniProtKB-EC"/>
</dbReference>
<dbReference type="CDD" id="cd01173">
    <property type="entry name" value="pyridoxal_pyridoxamine_kinase"/>
    <property type="match status" value="1"/>
</dbReference>
<comment type="caution">
    <text evidence="7">The sequence shown here is derived from an EMBL/GenBank/DDBJ whole genome shotgun (WGS) entry which is preliminary data.</text>
</comment>
<evidence type="ECO:0000313" key="8">
    <source>
        <dbReference type="Proteomes" id="UP000441455"/>
    </source>
</evidence>
<dbReference type="GO" id="GO:0005524">
    <property type="term" value="F:ATP binding"/>
    <property type="evidence" value="ECO:0007669"/>
    <property type="project" value="UniProtKB-KW"/>
</dbReference>
<dbReference type="EC" id="2.7.1.35" evidence="1"/>
<dbReference type="EMBL" id="VULN01000007">
    <property type="protein sequence ID" value="MSS82182.1"/>
    <property type="molecule type" value="Genomic_DNA"/>
</dbReference>
<evidence type="ECO:0000313" key="7">
    <source>
        <dbReference type="EMBL" id="MSS82182.1"/>
    </source>
</evidence>
<evidence type="ECO:0000259" key="6">
    <source>
        <dbReference type="Pfam" id="PF08543"/>
    </source>
</evidence>
<dbReference type="Proteomes" id="UP000441455">
    <property type="component" value="Unassembled WGS sequence"/>
</dbReference>
<keyword evidence="3" id="KW-0547">Nucleotide-binding</keyword>
<dbReference type="PANTHER" id="PTHR10534:SF2">
    <property type="entry name" value="PYRIDOXAL KINASE"/>
    <property type="match status" value="1"/>
</dbReference>
<feature type="domain" description="Pyridoxamine kinase/Phosphomethylpyrimidine kinase" evidence="6">
    <location>
        <begin position="19"/>
        <end position="262"/>
    </location>
</feature>
<dbReference type="Gene3D" id="3.40.1190.20">
    <property type="match status" value="1"/>
</dbReference>
<keyword evidence="2" id="KW-0808">Transferase</keyword>
<dbReference type="InterPro" id="IPR029056">
    <property type="entry name" value="Ribokinase-like"/>
</dbReference>
<evidence type="ECO:0000256" key="5">
    <source>
        <dbReference type="ARBA" id="ARBA00022840"/>
    </source>
</evidence>
<dbReference type="AlphaFoldDB" id="A0A6N7W155"/>
<dbReference type="GO" id="GO:0009443">
    <property type="term" value="P:pyridoxal 5'-phosphate salvage"/>
    <property type="evidence" value="ECO:0007669"/>
    <property type="project" value="InterPro"/>
</dbReference>
<gene>
    <name evidence="7" type="ORF">FX155_06185</name>
</gene>
<evidence type="ECO:0000256" key="2">
    <source>
        <dbReference type="ARBA" id="ARBA00022679"/>
    </source>
</evidence>
<dbReference type="InterPro" id="IPR004625">
    <property type="entry name" value="PyrdxlKinase"/>
</dbReference>
<reference evidence="7 8" key="1">
    <citation type="submission" date="2019-08" db="EMBL/GenBank/DDBJ databases">
        <title>In-depth cultivation of the pig gut microbiome towards novel bacterial diversity and tailored functional studies.</title>
        <authorList>
            <person name="Wylensek D."/>
            <person name="Hitch T.C.A."/>
            <person name="Clavel T."/>
        </authorList>
    </citation>
    <scope>NUCLEOTIDE SEQUENCE [LARGE SCALE GENOMIC DNA]</scope>
    <source>
        <strain evidence="7 8">WCA-389-WT-5B</strain>
    </source>
</reference>
<evidence type="ECO:0000256" key="4">
    <source>
        <dbReference type="ARBA" id="ARBA00022777"/>
    </source>
</evidence>
<proteinExistence type="predicted"/>
<keyword evidence="4" id="KW-0418">Kinase</keyword>
<protein>
    <recommendedName>
        <fullName evidence="1">pyridoxal kinase</fullName>
        <ecNumber evidence="1">2.7.1.35</ecNumber>
    </recommendedName>
</protein>
<organism evidence="7 8">
    <name type="scientific">Acidaminococcus fermentans</name>
    <dbReference type="NCBI Taxonomy" id="905"/>
    <lineage>
        <taxon>Bacteria</taxon>
        <taxon>Bacillati</taxon>
        <taxon>Bacillota</taxon>
        <taxon>Negativicutes</taxon>
        <taxon>Acidaminococcales</taxon>
        <taxon>Acidaminococcaceae</taxon>
        <taxon>Acidaminococcus</taxon>
    </lineage>
</organism>
<keyword evidence="5" id="KW-0067">ATP-binding</keyword>
<accession>A0A6N7W155</accession>
<dbReference type="InterPro" id="IPR013749">
    <property type="entry name" value="PM/HMP-P_kinase-1"/>
</dbReference>
<dbReference type="Pfam" id="PF08543">
    <property type="entry name" value="Phos_pyr_kin"/>
    <property type="match status" value="1"/>
</dbReference>
<dbReference type="GO" id="GO:0005829">
    <property type="term" value="C:cytosol"/>
    <property type="evidence" value="ECO:0007669"/>
    <property type="project" value="TreeGrafter"/>
</dbReference>
<dbReference type="RefSeq" id="WP_154488080.1">
    <property type="nucleotide sequence ID" value="NZ_VULN01000007.1"/>
</dbReference>
<dbReference type="SUPFAM" id="SSF53613">
    <property type="entry name" value="Ribokinase-like"/>
    <property type="match status" value="1"/>
</dbReference>
<evidence type="ECO:0000256" key="3">
    <source>
        <dbReference type="ARBA" id="ARBA00022741"/>
    </source>
</evidence>
<sequence>MHLRVAAINDLSGLGRCSLTADIAVLAAMGIEACPMPTAVLTSQTGYPGYRCLSFADRMDDYTEHWQELQVSFAGILSGYLATPDAAEKVRAFLDRFHRPGVLYLCDPVLGDNGRAYRGFTEASIEAVRQLAFQADLLTPNLTEFCILTGTDMRPIQKLGQTDPEALFPILEEKAGCFQGRSLVITGIPVLDKNRETPILSNFIVKMAGGKSSVVSSPHLGGSYSGTGDLFAAVVLGALLQKRSLEEAVRLAVGFIARGIGDARRENTPCNDGINYEPYLGLLAPPLPHGSQAERKNT</sequence>
<dbReference type="PANTHER" id="PTHR10534">
    <property type="entry name" value="PYRIDOXAL KINASE"/>
    <property type="match status" value="1"/>
</dbReference>
<name>A0A6N7W155_ACIFE</name>
<dbReference type="OrthoDB" id="9800808at2"/>
<evidence type="ECO:0000256" key="1">
    <source>
        <dbReference type="ARBA" id="ARBA00012104"/>
    </source>
</evidence>